<dbReference type="InterPro" id="IPR029016">
    <property type="entry name" value="GAF-like_dom_sf"/>
</dbReference>
<evidence type="ECO:0000256" key="1">
    <source>
        <dbReference type="SAM" id="MobiDB-lite"/>
    </source>
</evidence>
<keyword evidence="4" id="KW-1185">Reference proteome</keyword>
<dbReference type="Pfam" id="PF01590">
    <property type="entry name" value="GAF"/>
    <property type="match status" value="1"/>
</dbReference>
<dbReference type="SUPFAM" id="SSF55781">
    <property type="entry name" value="GAF domain-like"/>
    <property type="match status" value="1"/>
</dbReference>
<proteinExistence type="predicted"/>
<organism evidence="3 4">
    <name type="scientific">Arthrobacter cheniae</name>
    <dbReference type="NCBI Taxonomy" id="1258888"/>
    <lineage>
        <taxon>Bacteria</taxon>
        <taxon>Bacillati</taxon>
        <taxon>Actinomycetota</taxon>
        <taxon>Actinomycetes</taxon>
        <taxon>Micrococcales</taxon>
        <taxon>Micrococcaceae</taxon>
        <taxon>Arthrobacter</taxon>
    </lineage>
</organism>
<evidence type="ECO:0000313" key="3">
    <source>
        <dbReference type="EMBL" id="RJT78084.1"/>
    </source>
</evidence>
<dbReference type="AlphaFoldDB" id="A0A3A5M1P9"/>
<comment type="caution">
    <text evidence="3">The sequence shown here is derived from an EMBL/GenBank/DDBJ whole genome shotgun (WGS) entry which is preliminary data.</text>
</comment>
<feature type="region of interest" description="Disordered" evidence="1">
    <location>
        <begin position="105"/>
        <end position="137"/>
    </location>
</feature>
<dbReference type="PANTHER" id="PTHR43102:SF2">
    <property type="entry name" value="GAF DOMAIN-CONTAINING PROTEIN"/>
    <property type="match status" value="1"/>
</dbReference>
<dbReference type="Gene3D" id="3.30.450.40">
    <property type="match status" value="1"/>
</dbReference>
<evidence type="ECO:0000313" key="4">
    <source>
        <dbReference type="Proteomes" id="UP000272560"/>
    </source>
</evidence>
<dbReference type="InterPro" id="IPR003018">
    <property type="entry name" value="GAF"/>
</dbReference>
<dbReference type="EMBL" id="QZVT01000007">
    <property type="protein sequence ID" value="RJT78084.1"/>
    <property type="molecule type" value="Genomic_DNA"/>
</dbReference>
<dbReference type="OrthoDB" id="9151676at2"/>
<accession>A0A3A5M1P9</accession>
<reference evidence="3 4" key="1">
    <citation type="submission" date="2018-09" db="EMBL/GenBank/DDBJ databases">
        <title>Novel species of Arthrobacter.</title>
        <authorList>
            <person name="Liu Q."/>
            <person name="Xin Y.-H."/>
        </authorList>
    </citation>
    <scope>NUCLEOTIDE SEQUENCE [LARGE SCALE GENOMIC DNA]</scope>
    <source>
        <strain evidence="3 4">Hz2</strain>
    </source>
</reference>
<evidence type="ECO:0000259" key="2">
    <source>
        <dbReference type="SMART" id="SM00065"/>
    </source>
</evidence>
<name>A0A3A5M1P9_9MICC</name>
<dbReference type="SMART" id="SM00065">
    <property type="entry name" value="GAF"/>
    <property type="match status" value="1"/>
</dbReference>
<dbReference type="RefSeq" id="WP_120149697.1">
    <property type="nucleotide sequence ID" value="NZ_QZVT01000007.1"/>
</dbReference>
<gene>
    <name evidence="3" type="ORF">D6T63_14170</name>
</gene>
<dbReference type="PANTHER" id="PTHR43102">
    <property type="entry name" value="SLR1143 PROTEIN"/>
    <property type="match status" value="1"/>
</dbReference>
<feature type="compositionally biased region" description="Polar residues" evidence="1">
    <location>
        <begin position="114"/>
        <end position="129"/>
    </location>
</feature>
<protein>
    <submittedName>
        <fullName evidence="3">GAF domain-containing protein</fullName>
    </submittedName>
</protein>
<dbReference type="Proteomes" id="UP000272560">
    <property type="component" value="Unassembled WGS sequence"/>
</dbReference>
<sequence length="294" mass="32417">MLDDYVQQWSAIQSVRAADMAFDDVFMTYFSLTGEADELDVEGYLAGLVVLPTVERNLVAHAINELLDHTGSTADGAHYSDEDATCASGYRDYLRTLTLSPDGYDFSAPPVGDHSTSTPAGTGPDTSLDSARGDEENADLDEAEFRRCEALHETGLLETGAEERFDRITRQAREHFGVSSASIALITRDRQVIKSVVGPIGQDLPRDVALCARTIEKNRTLVIPDASADPGWRDHPLVAAGPRIRFYAGHPLCTAGGWRIGTLCLIDDRPRIFTEDDERMLRRFTAQVQLELWV</sequence>
<feature type="domain" description="GAF" evidence="2">
    <location>
        <begin position="160"/>
        <end position="291"/>
    </location>
</feature>